<dbReference type="PROSITE" id="PS50128">
    <property type="entry name" value="SURP"/>
    <property type="match status" value="1"/>
</dbReference>
<dbReference type="Proteomes" id="UP000256970">
    <property type="component" value="Unassembled WGS sequence"/>
</dbReference>
<feature type="domain" description="G-patch" evidence="7">
    <location>
        <begin position="319"/>
        <end position="377"/>
    </location>
</feature>
<evidence type="ECO:0000256" key="3">
    <source>
        <dbReference type="ARBA" id="ARBA00023187"/>
    </source>
</evidence>
<evidence type="ECO:0000259" key="7">
    <source>
        <dbReference type="PROSITE" id="PS50174"/>
    </source>
</evidence>
<sequence>MSSKPKPAVNDLFGDDSDDELPRQQHGKRPRSQEPAPALPASSIDPQVREVADKLADFVAKNGRHYEDMTRDRNPGNTPFKFLWDKSSKEYRYYQDRLNSLLPAAGSAAAAAGAHHASSSGSRHREQQQDAHRHAGSHTNSSSGRYPGPPAANHPPHLHQQQQQQQQQQPYASSSNPSAGSKRSRWETGPPPAAAAPPAAAGPPAAAAAAAAGPGASRPAGTLSAMEEYMKRLDAAARQKQRDDEAAEEEEERRRRAAAPLLKETAFDRRKVVAVYKDDGARGHHMDDFIPKEELAKFMAKCGDDKLAQQVEAQSAIGADNIGHKLLQKMGWKQGKGIGAKEDGRTAPVAAAGAGAAAAAAAGGSRQDTLGLGAAAHGAVEEGDDPFEQYRKRMMLGYKYRPNPLGNPRKPYY</sequence>
<feature type="region of interest" description="Disordered" evidence="5">
    <location>
        <begin position="1"/>
        <end position="48"/>
    </location>
</feature>
<dbReference type="InterPro" id="IPR000061">
    <property type="entry name" value="Surp"/>
</dbReference>
<evidence type="ECO:0000259" key="6">
    <source>
        <dbReference type="PROSITE" id="PS50128"/>
    </source>
</evidence>
<dbReference type="Pfam" id="PF01585">
    <property type="entry name" value="G-patch"/>
    <property type="match status" value="1"/>
</dbReference>
<feature type="domain" description="SURP motif" evidence="6">
    <location>
        <begin position="51"/>
        <end position="94"/>
    </location>
</feature>
<feature type="region of interest" description="Disordered" evidence="5">
    <location>
        <begin position="105"/>
        <end position="258"/>
    </location>
</feature>
<dbReference type="STRING" id="3088.A0A383WIT6"/>
<dbReference type="InterPro" id="IPR035967">
    <property type="entry name" value="SWAP/Surp_sf"/>
</dbReference>
<evidence type="ECO:0000313" key="8">
    <source>
        <dbReference type="EMBL" id="SZX77163.1"/>
    </source>
</evidence>
<feature type="compositionally biased region" description="Low complexity" evidence="5">
    <location>
        <begin position="196"/>
        <end position="216"/>
    </location>
</feature>
<dbReference type="PANTHER" id="PTHR23340:SF0">
    <property type="entry name" value="SURP AND G-PATCH DOMAIN-CONTAINING PROTEIN 1 ISOFORM X1"/>
    <property type="match status" value="1"/>
</dbReference>
<dbReference type="PROSITE" id="PS50174">
    <property type="entry name" value="G_PATCH"/>
    <property type="match status" value="1"/>
</dbReference>
<feature type="region of interest" description="Disordered" evidence="5">
    <location>
        <begin position="63"/>
        <end position="82"/>
    </location>
</feature>
<dbReference type="SMART" id="SM00648">
    <property type="entry name" value="SWAP"/>
    <property type="match status" value="1"/>
</dbReference>
<comment type="subcellular location">
    <subcellularLocation>
        <location evidence="1">Nucleus</location>
    </subcellularLocation>
</comment>
<proteinExistence type="predicted"/>
<feature type="compositionally biased region" description="Basic and acidic residues" evidence="5">
    <location>
        <begin position="228"/>
        <end position="244"/>
    </location>
</feature>
<keyword evidence="2" id="KW-0507">mRNA processing</keyword>
<dbReference type="GO" id="GO:0003723">
    <property type="term" value="F:RNA binding"/>
    <property type="evidence" value="ECO:0007669"/>
    <property type="project" value="InterPro"/>
</dbReference>
<dbReference type="GO" id="GO:0005654">
    <property type="term" value="C:nucleoplasm"/>
    <property type="evidence" value="ECO:0007669"/>
    <property type="project" value="TreeGrafter"/>
</dbReference>
<dbReference type="EMBL" id="FNXT01001275">
    <property type="protein sequence ID" value="SZX77163.1"/>
    <property type="molecule type" value="Genomic_DNA"/>
</dbReference>
<evidence type="ECO:0000256" key="2">
    <source>
        <dbReference type="ARBA" id="ARBA00022664"/>
    </source>
</evidence>
<dbReference type="SMART" id="SM00443">
    <property type="entry name" value="G_patch"/>
    <property type="match status" value="1"/>
</dbReference>
<name>A0A383WIT6_TETOB</name>
<feature type="compositionally biased region" description="Low complexity" evidence="5">
    <location>
        <begin position="160"/>
        <end position="169"/>
    </location>
</feature>
<keyword evidence="3" id="KW-0508">mRNA splicing</keyword>
<dbReference type="Gene3D" id="1.10.10.790">
    <property type="entry name" value="Surp module"/>
    <property type="match status" value="1"/>
</dbReference>
<dbReference type="SUPFAM" id="SSF109905">
    <property type="entry name" value="Surp module (SWAP domain)"/>
    <property type="match status" value="1"/>
</dbReference>
<dbReference type="PANTHER" id="PTHR23340">
    <property type="entry name" value="ARGININE/SERINE RICH SPLICING FACTOR SF4/14"/>
    <property type="match status" value="1"/>
</dbReference>
<feature type="compositionally biased region" description="Low complexity" evidence="5">
    <location>
        <begin position="105"/>
        <end position="121"/>
    </location>
</feature>
<evidence type="ECO:0000256" key="1">
    <source>
        <dbReference type="ARBA" id="ARBA00004123"/>
    </source>
</evidence>
<feature type="compositionally biased region" description="Basic and acidic residues" evidence="5">
    <location>
        <begin position="64"/>
        <end position="74"/>
    </location>
</feature>
<protein>
    <recommendedName>
        <fullName evidence="10">G-patch domain-containing protein</fullName>
    </recommendedName>
</protein>
<accession>A0A383WIT6</accession>
<dbReference type="AlphaFoldDB" id="A0A383WIT6"/>
<gene>
    <name evidence="8" type="ORF">BQ4739_LOCUS17505</name>
</gene>
<reference evidence="8 9" key="1">
    <citation type="submission" date="2016-10" db="EMBL/GenBank/DDBJ databases">
        <authorList>
            <person name="Cai Z."/>
        </authorList>
    </citation>
    <scope>NUCLEOTIDE SEQUENCE [LARGE SCALE GENOMIC DNA]</scope>
</reference>
<evidence type="ECO:0000256" key="4">
    <source>
        <dbReference type="ARBA" id="ARBA00023242"/>
    </source>
</evidence>
<feature type="compositionally biased region" description="Basic and acidic residues" evidence="5">
    <location>
        <begin position="123"/>
        <end position="133"/>
    </location>
</feature>
<evidence type="ECO:0008006" key="10">
    <source>
        <dbReference type="Google" id="ProtNLM"/>
    </source>
</evidence>
<dbReference type="GO" id="GO:0008380">
    <property type="term" value="P:RNA splicing"/>
    <property type="evidence" value="ECO:0007669"/>
    <property type="project" value="UniProtKB-KW"/>
</dbReference>
<organism evidence="8 9">
    <name type="scientific">Tetradesmus obliquus</name>
    <name type="common">Green alga</name>
    <name type="synonym">Acutodesmus obliquus</name>
    <dbReference type="NCBI Taxonomy" id="3088"/>
    <lineage>
        <taxon>Eukaryota</taxon>
        <taxon>Viridiplantae</taxon>
        <taxon>Chlorophyta</taxon>
        <taxon>core chlorophytes</taxon>
        <taxon>Chlorophyceae</taxon>
        <taxon>CS clade</taxon>
        <taxon>Sphaeropleales</taxon>
        <taxon>Scenedesmaceae</taxon>
        <taxon>Tetradesmus</taxon>
    </lineage>
</organism>
<dbReference type="GO" id="GO:0006397">
    <property type="term" value="P:mRNA processing"/>
    <property type="evidence" value="ECO:0007669"/>
    <property type="project" value="UniProtKB-KW"/>
</dbReference>
<dbReference type="Pfam" id="PF01805">
    <property type="entry name" value="Surp"/>
    <property type="match status" value="1"/>
</dbReference>
<dbReference type="InterPro" id="IPR000467">
    <property type="entry name" value="G_patch_dom"/>
</dbReference>
<evidence type="ECO:0000313" key="9">
    <source>
        <dbReference type="Proteomes" id="UP000256970"/>
    </source>
</evidence>
<keyword evidence="4" id="KW-0539">Nucleus</keyword>
<dbReference type="InterPro" id="IPR040169">
    <property type="entry name" value="SUGP1/2"/>
</dbReference>
<feature type="compositionally biased region" description="Polar residues" evidence="5">
    <location>
        <begin position="170"/>
        <end position="181"/>
    </location>
</feature>
<keyword evidence="9" id="KW-1185">Reference proteome</keyword>
<evidence type="ECO:0000256" key="5">
    <source>
        <dbReference type="SAM" id="MobiDB-lite"/>
    </source>
</evidence>